<dbReference type="GO" id="GO:0051301">
    <property type="term" value="P:cell division"/>
    <property type="evidence" value="ECO:0007669"/>
    <property type="project" value="UniProtKB-KW"/>
</dbReference>
<evidence type="ECO:0000256" key="9">
    <source>
        <dbReference type="ARBA" id="ARBA00023316"/>
    </source>
</evidence>
<dbReference type="Pfam" id="PF04101">
    <property type="entry name" value="Glyco_tran_28_C"/>
    <property type="match status" value="1"/>
</dbReference>
<dbReference type="EMBL" id="PFWU01000008">
    <property type="protein sequence ID" value="PJA46190.1"/>
    <property type="molecule type" value="Genomic_DNA"/>
</dbReference>
<keyword evidence="9 10" id="KW-0961">Cell wall biogenesis/degradation</keyword>
<comment type="function">
    <text evidence="10">Cell wall formation. Catalyzes the transfer of a GlcNAc subunit on undecaprenyl-pyrophosphoryl-MurNAc-pentapeptide (lipid intermediate I) to form undecaprenyl-pyrophosphoryl-MurNAc-(pentapeptide)GlcNAc (lipid intermediate II).</text>
</comment>
<dbReference type="EC" id="2.4.1.227" evidence="10"/>
<keyword evidence="6 10" id="KW-0573">Peptidoglycan synthesis</keyword>
<evidence type="ECO:0000259" key="12">
    <source>
        <dbReference type="Pfam" id="PF04101"/>
    </source>
</evidence>
<dbReference type="AlphaFoldDB" id="A0A2M7XE89"/>
<feature type="binding site" evidence="10">
    <location>
        <position position="287"/>
    </location>
    <ligand>
        <name>UDP-N-acetyl-alpha-D-glucosamine</name>
        <dbReference type="ChEBI" id="CHEBI:57705"/>
    </ligand>
</feature>
<evidence type="ECO:0000256" key="1">
    <source>
        <dbReference type="ARBA" id="ARBA00022475"/>
    </source>
</evidence>
<dbReference type="GO" id="GO:0009252">
    <property type="term" value="P:peptidoglycan biosynthetic process"/>
    <property type="evidence" value="ECO:0007669"/>
    <property type="project" value="UniProtKB-UniRule"/>
</dbReference>
<proteinExistence type="inferred from homology"/>
<evidence type="ECO:0000313" key="13">
    <source>
        <dbReference type="EMBL" id="PJA46190.1"/>
    </source>
</evidence>
<keyword evidence="3 10" id="KW-0328">Glycosyltransferase</keyword>
<evidence type="ECO:0000313" key="14">
    <source>
        <dbReference type="Proteomes" id="UP000229385"/>
    </source>
</evidence>
<keyword evidence="1 10" id="KW-1003">Cell membrane</keyword>
<dbReference type="PANTHER" id="PTHR21015:SF27">
    <property type="entry name" value="UDP-N-ACETYLGLUCOSAMINE--N-ACETYLMURAMYL-(PENTAPEPTIDE) PYROPHOSPHORYL-UNDECAPRENOL N-ACETYLGLUCOSAMINE TRANSFERASE"/>
    <property type="match status" value="1"/>
</dbReference>
<dbReference type="GO" id="GO:0050511">
    <property type="term" value="F:undecaprenyldiphospho-muramoylpentapeptide beta-N-acetylglucosaminyltransferase activity"/>
    <property type="evidence" value="ECO:0007669"/>
    <property type="project" value="UniProtKB-UniRule"/>
</dbReference>
<keyword evidence="8 10" id="KW-0131">Cell cycle</keyword>
<dbReference type="GO" id="GO:0005886">
    <property type="term" value="C:plasma membrane"/>
    <property type="evidence" value="ECO:0007669"/>
    <property type="project" value="UniProtKB-SubCell"/>
</dbReference>
<dbReference type="GO" id="GO:0051991">
    <property type="term" value="F:UDP-N-acetyl-D-glucosamine:N-acetylmuramoyl-L-alanyl-D-glutamyl-meso-2,6-diaminopimelyl-D-alanyl-D-alanine-diphosphoundecaprenol 4-beta-N-acetylglucosaminlytransferase activity"/>
    <property type="evidence" value="ECO:0007669"/>
    <property type="project" value="RHEA"/>
</dbReference>
<comment type="catalytic activity">
    <reaction evidence="10">
        <text>di-trans,octa-cis-undecaprenyl diphospho-N-acetyl-alpha-D-muramoyl-L-alanyl-D-glutamyl-meso-2,6-diaminopimeloyl-D-alanyl-D-alanine + UDP-N-acetyl-alpha-D-glucosamine = di-trans,octa-cis-undecaprenyl diphospho-[N-acetyl-alpha-D-glucosaminyl-(1-&gt;4)]-N-acetyl-alpha-D-muramoyl-L-alanyl-D-glutamyl-meso-2,6-diaminopimeloyl-D-alanyl-D-alanine + UDP + H(+)</text>
        <dbReference type="Rhea" id="RHEA:31227"/>
        <dbReference type="ChEBI" id="CHEBI:15378"/>
        <dbReference type="ChEBI" id="CHEBI:57705"/>
        <dbReference type="ChEBI" id="CHEBI:58223"/>
        <dbReference type="ChEBI" id="CHEBI:61387"/>
        <dbReference type="ChEBI" id="CHEBI:61388"/>
        <dbReference type="EC" id="2.4.1.227"/>
    </reaction>
</comment>
<keyword evidence="5 10" id="KW-0133">Cell shape</keyword>
<evidence type="ECO:0000256" key="2">
    <source>
        <dbReference type="ARBA" id="ARBA00022618"/>
    </source>
</evidence>
<gene>
    <name evidence="10" type="primary">murG</name>
    <name evidence="13" type="ORF">CO174_00645</name>
</gene>
<name>A0A2M7XE89_9BACT</name>
<sequence>MKVLLTGGGTLGPVTPLLAVAERWKEREKDVSFVWVGTPHGPEHSLVEEMGIRFYTLPVARFPRYVSLEWVTLPFKLGGALLRAAQILSREKPDVVGSAGGYTALPVILAARAKGIPVWVHQQDVKIILTNRLTAPFANLVTLAWETHVGAFSKKKTVLVGNPARRSVKGGSSERAQKTFDLNRDKKTVLIFGGGSGSHWLNEMTLEMGESLADRVNVIHLTGLGKMPPSLQSLHNDLCAEELLTDGMADALAVADVVVSRAGLGTITELAALKKAAILIPLPDSPQEMNADAVRSGAAVLEQSQVTAEQLRETILVLMEDDQERKRMGEQLGALLKTDVADELIDLIESL</sequence>
<evidence type="ECO:0000256" key="3">
    <source>
        <dbReference type="ARBA" id="ARBA00022676"/>
    </source>
</evidence>
<comment type="subcellular location">
    <subcellularLocation>
        <location evidence="10">Cell membrane</location>
        <topology evidence="10">Peripheral membrane protein</topology>
        <orientation evidence="10">Cytoplasmic side</orientation>
    </subcellularLocation>
</comment>
<dbReference type="InterPro" id="IPR006009">
    <property type="entry name" value="GlcNAc_MurG"/>
</dbReference>
<dbReference type="Proteomes" id="UP000229385">
    <property type="component" value="Unassembled WGS sequence"/>
</dbReference>
<dbReference type="GO" id="GO:0005975">
    <property type="term" value="P:carbohydrate metabolic process"/>
    <property type="evidence" value="ECO:0007669"/>
    <property type="project" value="InterPro"/>
</dbReference>
<dbReference type="Pfam" id="PF03033">
    <property type="entry name" value="Glyco_transf_28"/>
    <property type="match status" value="1"/>
</dbReference>
<reference evidence="14" key="1">
    <citation type="submission" date="2017-09" db="EMBL/GenBank/DDBJ databases">
        <title>Depth-based differentiation of microbial function through sediment-hosted aquifers and enrichment of novel symbionts in the deep terrestrial subsurface.</title>
        <authorList>
            <person name="Probst A.J."/>
            <person name="Ladd B."/>
            <person name="Jarett J.K."/>
            <person name="Geller-Mcgrath D.E."/>
            <person name="Sieber C.M.K."/>
            <person name="Emerson J.B."/>
            <person name="Anantharaman K."/>
            <person name="Thomas B.C."/>
            <person name="Malmstrom R."/>
            <person name="Stieglmeier M."/>
            <person name="Klingl A."/>
            <person name="Woyke T."/>
            <person name="Ryan C.M."/>
            <person name="Banfield J.F."/>
        </authorList>
    </citation>
    <scope>NUCLEOTIDE SEQUENCE [LARGE SCALE GENOMIC DNA]</scope>
</reference>
<dbReference type="SUPFAM" id="SSF53756">
    <property type="entry name" value="UDP-Glycosyltransferase/glycogen phosphorylase"/>
    <property type="match status" value="1"/>
</dbReference>
<dbReference type="InterPro" id="IPR007235">
    <property type="entry name" value="Glyco_trans_28_C"/>
</dbReference>
<comment type="similarity">
    <text evidence="10">Belongs to the glycosyltransferase 28 family. MurG subfamily.</text>
</comment>
<dbReference type="InterPro" id="IPR004276">
    <property type="entry name" value="GlycoTrans_28_N"/>
</dbReference>
<dbReference type="HAMAP" id="MF_00033">
    <property type="entry name" value="MurG"/>
    <property type="match status" value="1"/>
</dbReference>
<evidence type="ECO:0000256" key="8">
    <source>
        <dbReference type="ARBA" id="ARBA00023306"/>
    </source>
</evidence>
<dbReference type="CDD" id="cd03785">
    <property type="entry name" value="GT28_MurG"/>
    <property type="match status" value="1"/>
</dbReference>
<dbReference type="PANTHER" id="PTHR21015">
    <property type="entry name" value="UDP-N-ACETYLGLUCOSAMINE--N-ACETYLMURAMYL-(PENTAPEPTIDE) PYROPHOSPHORYL-UNDECAPRENOL N-ACETYLGLUCOSAMINE TRANSFERASE 1"/>
    <property type="match status" value="1"/>
</dbReference>
<organism evidence="13 14">
    <name type="scientific">Candidatus Uhrbacteria bacterium CG_4_9_14_3_um_filter_50_9</name>
    <dbReference type="NCBI Taxonomy" id="1975035"/>
    <lineage>
        <taxon>Bacteria</taxon>
        <taxon>Candidatus Uhriibacteriota</taxon>
    </lineage>
</organism>
<comment type="caution">
    <text evidence="10">Lacks conserved residue(s) required for the propagation of feature annotation.</text>
</comment>
<evidence type="ECO:0000259" key="11">
    <source>
        <dbReference type="Pfam" id="PF03033"/>
    </source>
</evidence>
<evidence type="ECO:0000256" key="4">
    <source>
        <dbReference type="ARBA" id="ARBA00022679"/>
    </source>
</evidence>
<protein>
    <recommendedName>
        <fullName evidence="10">UDP-N-acetylglucosamine--N-acetylmuramyl-(pentapeptide) pyrophosphoryl-undecaprenol N-acetylglucosamine transferase</fullName>
        <ecNumber evidence="10">2.4.1.227</ecNumber>
    </recommendedName>
    <alternativeName>
        <fullName evidence="10">Undecaprenyl-PP-MurNAc-pentapeptide-UDPGlcNAc GlcNAc transferase</fullName>
    </alternativeName>
</protein>
<evidence type="ECO:0000256" key="10">
    <source>
        <dbReference type="HAMAP-Rule" id="MF_00033"/>
    </source>
</evidence>
<keyword evidence="4 10" id="KW-0808">Transferase</keyword>
<dbReference type="UniPathway" id="UPA00219"/>
<feature type="binding site" evidence="10">
    <location>
        <position position="165"/>
    </location>
    <ligand>
        <name>UDP-N-acetyl-alpha-D-glucosamine</name>
        <dbReference type="ChEBI" id="CHEBI:57705"/>
    </ligand>
</feature>
<evidence type="ECO:0000256" key="5">
    <source>
        <dbReference type="ARBA" id="ARBA00022960"/>
    </source>
</evidence>
<comment type="caution">
    <text evidence="13">The sequence shown here is derived from an EMBL/GenBank/DDBJ whole genome shotgun (WGS) entry which is preliminary data.</text>
</comment>
<keyword evidence="7 10" id="KW-0472">Membrane</keyword>
<evidence type="ECO:0000256" key="7">
    <source>
        <dbReference type="ARBA" id="ARBA00023136"/>
    </source>
</evidence>
<dbReference type="GO" id="GO:0008360">
    <property type="term" value="P:regulation of cell shape"/>
    <property type="evidence" value="ECO:0007669"/>
    <property type="project" value="UniProtKB-KW"/>
</dbReference>
<evidence type="ECO:0000256" key="6">
    <source>
        <dbReference type="ARBA" id="ARBA00022984"/>
    </source>
</evidence>
<accession>A0A2M7XE89</accession>
<feature type="domain" description="Glycosyl transferase family 28 C-terminal" evidence="12">
    <location>
        <begin position="188"/>
        <end position="342"/>
    </location>
</feature>
<feature type="domain" description="Glycosyltransferase family 28 N-terminal" evidence="11">
    <location>
        <begin position="3"/>
        <end position="140"/>
    </location>
</feature>
<comment type="pathway">
    <text evidence="10">Cell wall biogenesis; peptidoglycan biosynthesis.</text>
</comment>
<dbReference type="GO" id="GO:0071555">
    <property type="term" value="P:cell wall organization"/>
    <property type="evidence" value="ECO:0007669"/>
    <property type="project" value="UniProtKB-KW"/>
</dbReference>
<dbReference type="Gene3D" id="3.40.50.2000">
    <property type="entry name" value="Glycogen Phosphorylase B"/>
    <property type="match status" value="2"/>
</dbReference>
<keyword evidence="2 10" id="KW-0132">Cell division</keyword>